<dbReference type="InterPro" id="IPR011009">
    <property type="entry name" value="Kinase-like_dom_sf"/>
</dbReference>
<evidence type="ECO:0000256" key="2">
    <source>
        <dbReference type="SAM" id="Phobius"/>
    </source>
</evidence>
<reference evidence="4" key="2">
    <citation type="journal article" date="2020" name="Nat. Commun.">
        <title>Large-scale genome sequencing of mycorrhizal fungi provides insights into the early evolution of symbiotic traits.</title>
        <authorList>
            <person name="Miyauchi S."/>
            <person name="Kiss E."/>
            <person name="Kuo A."/>
            <person name="Drula E."/>
            <person name="Kohler A."/>
            <person name="Sanchez-Garcia M."/>
            <person name="Morin E."/>
            <person name="Andreopoulos B."/>
            <person name="Barry K.W."/>
            <person name="Bonito G."/>
            <person name="Buee M."/>
            <person name="Carver A."/>
            <person name="Chen C."/>
            <person name="Cichocki N."/>
            <person name="Clum A."/>
            <person name="Culley D."/>
            <person name="Crous P.W."/>
            <person name="Fauchery L."/>
            <person name="Girlanda M."/>
            <person name="Hayes R.D."/>
            <person name="Keri Z."/>
            <person name="LaButti K."/>
            <person name="Lipzen A."/>
            <person name="Lombard V."/>
            <person name="Magnuson J."/>
            <person name="Maillard F."/>
            <person name="Murat C."/>
            <person name="Nolan M."/>
            <person name="Ohm R.A."/>
            <person name="Pangilinan J."/>
            <person name="Pereira M.F."/>
            <person name="Perotto S."/>
            <person name="Peter M."/>
            <person name="Pfister S."/>
            <person name="Riley R."/>
            <person name="Sitrit Y."/>
            <person name="Stielow J.B."/>
            <person name="Szollosi G."/>
            <person name="Zifcakova L."/>
            <person name="Stursova M."/>
            <person name="Spatafora J.W."/>
            <person name="Tedersoo L."/>
            <person name="Vaario L.M."/>
            <person name="Yamada A."/>
            <person name="Yan M."/>
            <person name="Wang P."/>
            <person name="Xu J."/>
            <person name="Bruns T."/>
            <person name="Baldrian P."/>
            <person name="Vilgalys R."/>
            <person name="Dunand C."/>
            <person name="Henrissat B."/>
            <person name="Grigoriev I.V."/>
            <person name="Hibbett D."/>
            <person name="Nagy L.G."/>
            <person name="Martin F.M."/>
        </authorList>
    </citation>
    <scope>NUCLEOTIDE SEQUENCE</scope>
    <source>
        <strain evidence="4">Prilba</strain>
    </source>
</reference>
<dbReference type="Pfam" id="PF03109">
    <property type="entry name" value="ABC1"/>
    <property type="match status" value="2"/>
</dbReference>
<keyword evidence="2" id="KW-0812">Transmembrane</keyword>
<dbReference type="SUPFAM" id="SSF56112">
    <property type="entry name" value="Protein kinase-like (PK-like)"/>
    <property type="match status" value="1"/>
</dbReference>
<dbReference type="PANTHER" id="PTHR45890:SF1">
    <property type="entry name" value="AARF DOMAIN CONTAINING KINASE 2"/>
    <property type="match status" value="1"/>
</dbReference>
<dbReference type="AlphaFoldDB" id="A0A9P5TAK4"/>
<reference evidence="4" key="1">
    <citation type="submission" date="2019-10" db="EMBL/GenBank/DDBJ databases">
        <authorList>
            <consortium name="DOE Joint Genome Institute"/>
            <person name="Kuo A."/>
            <person name="Miyauchi S."/>
            <person name="Kiss E."/>
            <person name="Drula E."/>
            <person name="Kohler A."/>
            <person name="Sanchez-Garcia M."/>
            <person name="Andreopoulos B."/>
            <person name="Barry K.W."/>
            <person name="Bonito G."/>
            <person name="Buee M."/>
            <person name="Carver A."/>
            <person name="Chen C."/>
            <person name="Cichocki N."/>
            <person name="Clum A."/>
            <person name="Culley D."/>
            <person name="Crous P.W."/>
            <person name="Fauchery L."/>
            <person name="Girlanda M."/>
            <person name="Hayes R."/>
            <person name="Keri Z."/>
            <person name="LaButti K."/>
            <person name="Lipzen A."/>
            <person name="Lombard V."/>
            <person name="Magnuson J."/>
            <person name="Maillard F."/>
            <person name="Morin E."/>
            <person name="Murat C."/>
            <person name="Nolan M."/>
            <person name="Ohm R."/>
            <person name="Pangilinan J."/>
            <person name="Pereira M."/>
            <person name="Perotto S."/>
            <person name="Peter M."/>
            <person name="Riley R."/>
            <person name="Sitrit Y."/>
            <person name="Stielow B."/>
            <person name="Szollosi G."/>
            <person name="Zifcakova L."/>
            <person name="Stursova M."/>
            <person name="Spatafora J.W."/>
            <person name="Tedersoo L."/>
            <person name="Vaario L.-M."/>
            <person name="Yamada A."/>
            <person name="Yan M."/>
            <person name="Wang P."/>
            <person name="Xu J."/>
            <person name="Bruns T."/>
            <person name="Baldrian P."/>
            <person name="Vilgalys R."/>
            <person name="Henrissat B."/>
            <person name="Grigoriev I.V."/>
            <person name="Hibbett D."/>
            <person name="Nagy L.G."/>
            <person name="Martin F.M."/>
        </authorList>
    </citation>
    <scope>NUCLEOTIDE SEQUENCE</scope>
    <source>
        <strain evidence="4">Prilba</strain>
    </source>
</reference>
<organism evidence="4 5">
    <name type="scientific">Russula ochroleuca</name>
    <dbReference type="NCBI Taxonomy" id="152965"/>
    <lineage>
        <taxon>Eukaryota</taxon>
        <taxon>Fungi</taxon>
        <taxon>Dikarya</taxon>
        <taxon>Basidiomycota</taxon>
        <taxon>Agaricomycotina</taxon>
        <taxon>Agaricomycetes</taxon>
        <taxon>Russulales</taxon>
        <taxon>Russulaceae</taxon>
        <taxon>Russula</taxon>
    </lineage>
</organism>
<accession>A0A9P5TAK4</accession>
<dbReference type="CDD" id="cd13971">
    <property type="entry name" value="ADCK2-like"/>
    <property type="match status" value="1"/>
</dbReference>
<evidence type="ECO:0000259" key="3">
    <source>
        <dbReference type="Pfam" id="PF03109"/>
    </source>
</evidence>
<evidence type="ECO:0000313" key="4">
    <source>
        <dbReference type="EMBL" id="KAF8481989.1"/>
    </source>
</evidence>
<dbReference type="OrthoDB" id="1290869at2759"/>
<dbReference type="InterPro" id="IPR044095">
    <property type="entry name" value="ADCK2_dom"/>
</dbReference>
<dbReference type="PANTHER" id="PTHR45890">
    <property type="entry name" value="AARF DOMAIN CONTAINING KINASE 2 (PREDICTED)"/>
    <property type="match status" value="1"/>
</dbReference>
<dbReference type="InterPro" id="IPR004147">
    <property type="entry name" value="ABC1_dom"/>
</dbReference>
<dbReference type="Proteomes" id="UP000759537">
    <property type="component" value="Unassembled WGS sequence"/>
</dbReference>
<proteinExistence type="inferred from homology"/>
<sequence length="705" mass="80295">MVQWPRALPSSRQLALSFVPPARLTTVRHVSYQLFPHPRLRLFRRPVFWLLPVAGGISLYFYPRPQLISSQLFSSPTLIPCPPHESPTSHETLILSPSEHDLSPSERIRTLFSEHIWEPILTARRFVYLFFLLFPVILSSPMLLVGSSEERLQGDRWGAVWWYDYLVAQMDRAGPTFTKLAQWAASRADLFPTLLCERMGKMHSQGRPHSLAYTKRVIERVFQRPFDEVFEEFDETPIGSGAIAQVYRATMKQDLLPPSYFDPKRTPKKGPGALTPVILPETKPSVPTAAVAIKVLHPRVVKLIQRDLTIMTFFARLVTLFPGMEWVSLAEEVEVFGRMMYEQLDLRKEADNLVTFERNFMSRKASVTFPRPLQIWSTTDLLIEEYQNAIPLELFLKNGGGPYDDQFAELGLDAFLNMLLLDNFVHSDLHPGNIMVKFSRSTTSLVLKTLWSSFFTDDADSLSNDPTSPESNAIVSDLKSLSPSPIAWRDKLQSLYHDGYLPELVFIDAGLVTTLNAKNRQNFLELFRAVAEFDGHRAGQLMVEHCRTPHLVIDKETFALRMQHIVLNIKRKTFSLGKVKISDILKDVLRAVRQHHVKMEGDFINTVISILLLEGIGRQLDPNLDLFKSALPILRQLGRKMTTQENMAKLPSGHFASLLKVRSLETKIHVGLIMPTCTQLWVVLEAREFAAAALVNADDLIRYDL</sequence>
<evidence type="ECO:0000256" key="1">
    <source>
        <dbReference type="ARBA" id="ARBA00009670"/>
    </source>
</evidence>
<gene>
    <name evidence="4" type="ORF">DFH94DRAFT_416857</name>
</gene>
<protein>
    <submittedName>
        <fullName evidence="4">ABC1-domain-containing protein</fullName>
    </submittedName>
</protein>
<dbReference type="InterPro" id="IPR052402">
    <property type="entry name" value="ADCK_kinase"/>
</dbReference>
<feature type="domain" description="ABC1 atypical kinase-like" evidence="3">
    <location>
        <begin position="202"/>
        <end position="253"/>
    </location>
</feature>
<feature type="transmembrane region" description="Helical" evidence="2">
    <location>
        <begin position="126"/>
        <end position="146"/>
    </location>
</feature>
<evidence type="ECO:0000313" key="5">
    <source>
        <dbReference type="Proteomes" id="UP000759537"/>
    </source>
</evidence>
<dbReference type="EMBL" id="WHVB01000006">
    <property type="protein sequence ID" value="KAF8481989.1"/>
    <property type="molecule type" value="Genomic_DNA"/>
</dbReference>
<keyword evidence="2" id="KW-0472">Membrane</keyword>
<name>A0A9P5TAK4_9AGAM</name>
<dbReference type="GO" id="GO:0005739">
    <property type="term" value="C:mitochondrion"/>
    <property type="evidence" value="ECO:0007669"/>
    <property type="project" value="TreeGrafter"/>
</dbReference>
<comment type="caution">
    <text evidence="4">The sequence shown here is derived from an EMBL/GenBank/DDBJ whole genome shotgun (WGS) entry which is preliminary data.</text>
</comment>
<comment type="similarity">
    <text evidence="1">Belongs to the protein kinase superfamily. ADCK protein kinase family.</text>
</comment>
<keyword evidence="5" id="KW-1185">Reference proteome</keyword>
<feature type="domain" description="ABC1 atypical kinase-like" evidence="3">
    <location>
        <begin position="290"/>
        <end position="440"/>
    </location>
</feature>
<keyword evidence="2" id="KW-1133">Transmembrane helix</keyword>